<protein>
    <submittedName>
        <fullName evidence="1">Uncharacterized protein</fullName>
    </submittedName>
</protein>
<keyword evidence="2" id="KW-1185">Reference proteome</keyword>
<proteinExistence type="predicted"/>
<evidence type="ECO:0000313" key="1">
    <source>
        <dbReference type="EMBL" id="KAK1860459.1"/>
    </source>
</evidence>
<evidence type="ECO:0000313" key="2">
    <source>
        <dbReference type="Proteomes" id="UP000798662"/>
    </source>
</evidence>
<reference evidence="1" key="1">
    <citation type="submission" date="2019-11" db="EMBL/GenBank/DDBJ databases">
        <title>Nori genome reveals adaptations in red seaweeds to the harsh intertidal environment.</title>
        <authorList>
            <person name="Wang D."/>
            <person name="Mao Y."/>
        </authorList>
    </citation>
    <scope>NUCLEOTIDE SEQUENCE</scope>
    <source>
        <tissue evidence="1">Gametophyte</tissue>
    </source>
</reference>
<name>A0ACC3BR80_PYRYE</name>
<organism evidence="1 2">
    <name type="scientific">Pyropia yezoensis</name>
    <name type="common">Susabi-nori</name>
    <name type="synonym">Porphyra yezoensis</name>
    <dbReference type="NCBI Taxonomy" id="2788"/>
    <lineage>
        <taxon>Eukaryota</taxon>
        <taxon>Rhodophyta</taxon>
        <taxon>Bangiophyceae</taxon>
        <taxon>Bangiales</taxon>
        <taxon>Bangiaceae</taxon>
        <taxon>Pyropia</taxon>
    </lineage>
</organism>
<sequence length="287" mass="29993">MVAVVAAEVDLVARSHAKLTDEKPYECPLLGLTPADVAVLQKAVPDQVKAHFDPERTFCKQKTSVKAKATLALERLVPALALAENHWAALCLLSKSHHNIQANNDRRERRQELRRAAVDKRLAKLRAAADKNLENAAAAARPAAAALPLEDRVLLAHDRRVAAAVGERRRRGAAAGVAPAAAAGATAGAALPGGGAAAAAGGAGGGGAAVPYGSSRPAPAAVARMVAEAADRRARRSAYSRPRASTAEARDETAINESNRAFNARVDRAFGKDTRELREALERGSAL</sequence>
<dbReference type="Proteomes" id="UP000798662">
    <property type="component" value="Chromosome 1"/>
</dbReference>
<dbReference type="EMBL" id="CM020618">
    <property type="protein sequence ID" value="KAK1860459.1"/>
    <property type="molecule type" value="Genomic_DNA"/>
</dbReference>
<accession>A0ACC3BR80</accession>
<comment type="caution">
    <text evidence="1">The sequence shown here is derived from an EMBL/GenBank/DDBJ whole genome shotgun (WGS) entry which is preliminary data.</text>
</comment>
<gene>
    <name evidence="1" type="ORF">I4F81_003048</name>
</gene>